<dbReference type="EMBL" id="MLJW01000001">
    <property type="protein sequence ID" value="OIR19749.1"/>
    <property type="molecule type" value="Genomic_DNA"/>
</dbReference>
<accession>A0A1J5TTJ0</accession>
<dbReference type="InterPro" id="IPR021732">
    <property type="entry name" value="DUF3301"/>
</dbReference>
<comment type="caution">
    <text evidence="1">The sequence shown here is derived from an EMBL/GenBank/DDBJ whole genome shotgun (WGS) entry which is preliminary data.</text>
</comment>
<organism evidence="1">
    <name type="scientific">mine drainage metagenome</name>
    <dbReference type="NCBI Taxonomy" id="410659"/>
    <lineage>
        <taxon>unclassified sequences</taxon>
        <taxon>metagenomes</taxon>
        <taxon>ecological metagenomes</taxon>
    </lineage>
</organism>
<protein>
    <recommendedName>
        <fullName evidence="2">DUF3301 domain-containing protein</fullName>
    </recommendedName>
</protein>
<dbReference type="Pfam" id="PF11743">
    <property type="entry name" value="DUF3301"/>
    <property type="match status" value="1"/>
</dbReference>
<dbReference type="AlphaFoldDB" id="A0A1J5TTJ0"/>
<evidence type="ECO:0000313" key="1">
    <source>
        <dbReference type="EMBL" id="OIR19749.1"/>
    </source>
</evidence>
<gene>
    <name evidence="1" type="ORF">GALL_06330</name>
</gene>
<name>A0A1J5TTJ0_9ZZZZ</name>
<proteinExistence type="predicted"/>
<evidence type="ECO:0008006" key="2">
    <source>
        <dbReference type="Google" id="ProtNLM"/>
    </source>
</evidence>
<reference evidence="1" key="1">
    <citation type="submission" date="2016-10" db="EMBL/GenBank/DDBJ databases">
        <title>Sequence of Gallionella enrichment culture.</title>
        <authorList>
            <person name="Poehlein A."/>
            <person name="Muehling M."/>
            <person name="Daniel R."/>
        </authorList>
    </citation>
    <scope>NUCLEOTIDE SEQUENCE</scope>
</reference>
<sequence>MDNASLLLLLVLGAVGWFWLHSIRILELAREAGRQACARADVQFLDDTVASTRLQLARDRHGRRILRRTYRFEFSETGNSRREGEVVMLGERVETVTMEPYQVVE</sequence>